<dbReference type="GO" id="GO:0004519">
    <property type="term" value="F:endonuclease activity"/>
    <property type="evidence" value="ECO:0007669"/>
    <property type="project" value="UniProtKB-KW"/>
</dbReference>
<keyword evidence="2" id="KW-0378">Hydrolase</keyword>
<evidence type="ECO:0000259" key="1">
    <source>
        <dbReference type="Pfam" id="PF07510"/>
    </source>
</evidence>
<reference evidence="2 3" key="1">
    <citation type="journal article" date="2022" name="Med Res Arch">
        <title>Genomic identification of streptococcal strains and relation to clinical characteristics. A substudy to The Partial Oral Treatment of Endocarditis (POET) Trial.</title>
        <authorList>
            <person name="Christensen J."/>
            <person name="Jensen C."/>
            <person name="Dargis R."/>
            <person name="Nielsen X."/>
            <person name="Pries- Heje M."/>
            <person name="Wiingaard C."/>
            <person name="Ihlemann N."/>
            <person name="Gill S."/>
            <person name="Bruun N."/>
            <person name="Elming H."/>
            <person name="Povlsen J."/>
            <person name="Madsen T."/>
            <person name="Jensen K."/>
            <person name="Fuursted K."/>
            <person name="Ostergaard L."/>
            <person name="Christiansen U."/>
            <person name="Rosenvinge F."/>
            <person name="Helweg-Larsen J."/>
            <person name="Fosbol E."/>
            <person name="Kober L."/>
            <person name="Torp-Pedersen C."/>
            <person name="Tonder N."/>
            <person name="Moser C."/>
            <person name="Iversen K."/>
            <person name="Bundgaard H."/>
        </authorList>
    </citation>
    <scope>NUCLEOTIDE SEQUENCE [LARGE SCALE GENOMIC DNA]</scope>
    <source>
        <strain evidence="2 3">A12055600</strain>
    </source>
</reference>
<evidence type="ECO:0000313" key="3">
    <source>
        <dbReference type="Proteomes" id="UP001208557"/>
    </source>
</evidence>
<feature type="domain" description="GmrSD restriction endonucleases C-terminal" evidence="1">
    <location>
        <begin position="63"/>
        <end position="187"/>
    </location>
</feature>
<keyword evidence="2" id="KW-0255">Endonuclease</keyword>
<sequence>MNSCISQEILAEMFDGAILSDMCKKVGCPSLNSSDDIADYLISYVLRHYDTTVDGEVKPKISNFYGKHKKFTRFILISLSLFYSTDNIIESINKYRFSDLLKWEVEHIVPQSQKYNKFNSKNSKLKNQLGNLTILTKDTNVNISNKSFFKKCNKIEEFEKELRVNEVFCYQKVNFSKEDIRSREVSLNEYIYKIFIKDNGEMLRQKLKEYSDGLQKLGDYSFVQ</sequence>
<dbReference type="Proteomes" id="UP001208557">
    <property type="component" value="Unassembled WGS sequence"/>
</dbReference>
<organism evidence="2 3">
    <name type="scientific">Streptococcus sanguinis</name>
    <dbReference type="NCBI Taxonomy" id="1305"/>
    <lineage>
        <taxon>Bacteria</taxon>
        <taxon>Bacillati</taxon>
        <taxon>Bacillota</taxon>
        <taxon>Bacilli</taxon>
        <taxon>Lactobacillales</taxon>
        <taxon>Streptococcaceae</taxon>
        <taxon>Streptococcus</taxon>
    </lineage>
</organism>
<dbReference type="RefSeq" id="WP_268685714.1">
    <property type="nucleotide sequence ID" value="NZ_JAKUVJ010000004.1"/>
</dbReference>
<proteinExistence type="predicted"/>
<dbReference type="InterPro" id="IPR011089">
    <property type="entry name" value="GmrSD_C"/>
</dbReference>
<dbReference type="EMBL" id="JAKUVJ010000004">
    <property type="protein sequence ID" value="MCY7034310.1"/>
    <property type="molecule type" value="Genomic_DNA"/>
</dbReference>
<protein>
    <submittedName>
        <fullName evidence="2">HNH endonuclease family protein</fullName>
    </submittedName>
</protein>
<keyword evidence="2" id="KW-0540">Nuclease</keyword>
<gene>
    <name evidence="2" type="ORF">MK406_04425</name>
</gene>
<dbReference type="Pfam" id="PF07510">
    <property type="entry name" value="GmrSD_C"/>
    <property type="match status" value="1"/>
</dbReference>
<comment type="caution">
    <text evidence="2">The sequence shown here is derived from an EMBL/GenBank/DDBJ whole genome shotgun (WGS) entry which is preliminary data.</text>
</comment>
<name>A0ABD4VI39_STRSA</name>
<dbReference type="AlphaFoldDB" id="A0ABD4VI39"/>
<accession>A0ABD4VI39</accession>
<evidence type="ECO:0000313" key="2">
    <source>
        <dbReference type="EMBL" id="MCY7034310.1"/>
    </source>
</evidence>